<dbReference type="EMBL" id="JACHVS010000001">
    <property type="protein sequence ID" value="MBB2994693.1"/>
    <property type="molecule type" value="Genomic_DNA"/>
</dbReference>
<evidence type="ECO:0000256" key="1">
    <source>
        <dbReference type="SAM" id="MobiDB-lite"/>
    </source>
</evidence>
<comment type="caution">
    <text evidence="2">The sequence shown here is derived from an EMBL/GenBank/DDBJ whole genome shotgun (WGS) entry which is preliminary data.</text>
</comment>
<dbReference type="RefSeq" id="WP_183510033.1">
    <property type="nucleotide sequence ID" value="NZ_BAABGK010000036.1"/>
</dbReference>
<gene>
    <name evidence="2" type="ORF">E9229_000884</name>
</gene>
<evidence type="ECO:0000313" key="2">
    <source>
        <dbReference type="EMBL" id="MBB2994693.1"/>
    </source>
</evidence>
<name>A0A839QGF3_9MICC</name>
<feature type="region of interest" description="Disordered" evidence="1">
    <location>
        <begin position="70"/>
        <end position="89"/>
    </location>
</feature>
<feature type="region of interest" description="Disordered" evidence="1">
    <location>
        <begin position="100"/>
        <end position="129"/>
    </location>
</feature>
<protein>
    <submittedName>
        <fullName evidence="2">Uncharacterized protein</fullName>
    </submittedName>
</protein>
<dbReference type="Proteomes" id="UP000523000">
    <property type="component" value="Unassembled WGS sequence"/>
</dbReference>
<sequence>MKVRTLEPEEEAQLLQIVRRSTGSVVTWRRAHLVLLSTRDLDVAVIAEVAFTSVDPVHDVLHDFTDDGFDSRHPKYAGGRPPKFSPEQRDLIKQVALGRPADDHLPFPPGTCPHWPATSSHRGGGRDFP</sequence>
<dbReference type="AlphaFoldDB" id="A0A839QGF3"/>
<evidence type="ECO:0000313" key="3">
    <source>
        <dbReference type="Proteomes" id="UP000523000"/>
    </source>
</evidence>
<accession>A0A839QGF3</accession>
<organism evidence="2 3">
    <name type="scientific">Paeniglutamicibacter cryotolerans</name>
    <dbReference type="NCBI Taxonomy" id="670079"/>
    <lineage>
        <taxon>Bacteria</taxon>
        <taxon>Bacillati</taxon>
        <taxon>Actinomycetota</taxon>
        <taxon>Actinomycetes</taxon>
        <taxon>Micrococcales</taxon>
        <taxon>Micrococcaceae</taxon>
        <taxon>Paeniglutamicibacter</taxon>
    </lineage>
</organism>
<proteinExistence type="predicted"/>
<reference evidence="2 3" key="1">
    <citation type="submission" date="2020-08" db="EMBL/GenBank/DDBJ databases">
        <title>Sequencing the genomes of 1000 actinobacteria strains.</title>
        <authorList>
            <person name="Klenk H.-P."/>
        </authorList>
    </citation>
    <scope>NUCLEOTIDE SEQUENCE [LARGE SCALE GENOMIC DNA]</scope>
    <source>
        <strain evidence="2 3">DSM 22826</strain>
    </source>
</reference>
<keyword evidence="3" id="KW-1185">Reference proteome</keyword>